<feature type="transmembrane region" description="Helical" evidence="5">
    <location>
        <begin position="974"/>
        <end position="996"/>
    </location>
</feature>
<evidence type="ECO:0000256" key="1">
    <source>
        <dbReference type="ARBA" id="ARBA00004141"/>
    </source>
</evidence>
<feature type="domain" description="Amino acid transporter transmembrane" evidence="6">
    <location>
        <begin position="149"/>
        <end position="545"/>
    </location>
</feature>
<proteinExistence type="predicted"/>
<dbReference type="EMBL" id="JACKWZ010000001">
    <property type="protein sequence ID" value="KAF9424959.1"/>
    <property type="molecule type" value="Genomic_DNA"/>
</dbReference>
<feature type="transmembrane region" description="Helical" evidence="5">
    <location>
        <begin position="635"/>
        <end position="655"/>
    </location>
</feature>
<feature type="transmembrane region" description="Helical" evidence="5">
    <location>
        <begin position="834"/>
        <end position="854"/>
    </location>
</feature>
<name>A0A835LCJ1_SPOEX</name>
<evidence type="ECO:0000313" key="8">
    <source>
        <dbReference type="Proteomes" id="UP000648187"/>
    </source>
</evidence>
<feature type="transmembrane region" description="Helical" evidence="5">
    <location>
        <begin position="490"/>
        <end position="509"/>
    </location>
</feature>
<feature type="transmembrane region" description="Helical" evidence="5">
    <location>
        <begin position="926"/>
        <end position="954"/>
    </location>
</feature>
<protein>
    <recommendedName>
        <fullName evidence="6">Amino acid transporter transmembrane domain-containing protein</fullName>
    </recommendedName>
</protein>
<keyword evidence="4 5" id="KW-0472">Membrane</keyword>
<evidence type="ECO:0000256" key="4">
    <source>
        <dbReference type="ARBA" id="ARBA00023136"/>
    </source>
</evidence>
<dbReference type="GO" id="GO:0015179">
    <property type="term" value="F:L-amino acid transmembrane transporter activity"/>
    <property type="evidence" value="ECO:0007669"/>
    <property type="project" value="TreeGrafter"/>
</dbReference>
<organism evidence="7 8">
    <name type="scientific">Spodoptera exigua</name>
    <name type="common">Beet armyworm</name>
    <name type="synonym">Noctua fulgens</name>
    <dbReference type="NCBI Taxonomy" id="7107"/>
    <lineage>
        <taxon>Eukaryota</taxon>
        <taxon>Metazoa</taxon>
        <taxon>Ecdysozoa</taxon>
        <taxon>Arthropoda</taxon>
        <taxon>Hexapoda</taxon>
        <taxon>Insecta</taxon>
        <taxon>Pterygota</taxon>
        <taxon>Neoptera</taxon>
        <taxon>Endopterygota</taxon>
        <taxon>Lepidoptera</taxon>
        <taxon>Glossata</taxon>
        <taxon>Ditrysia</taxon>
        <taxon>Noctuoidea</taxon>
        <taxon>Noctuidae</taxon>
        <taxon>Amphipyrinae</taxon>
        <taxon>Spodoptera</taxon>
    </lineage>
</organism>
<feature type="transmembrane region" description="Helical" evidence="5">
    <location>
        <begin position="874"/>
        <end position="895"/>
    </location>
</feature>
<evidence type="ECO:0000313" key="7">
    <source>
        <dbReference type="EMBL" id="KAF9424959.1"/>
    </source>
</evidence>
<feature type="transmembrane region" description="Helical" evidence="5">
    <location>
        <begin position="466"/>
        <end position="484"/>
    </location>
</feature>
<evidence type="ECO:0000259" key="6">
    <source>
        <dbReference type="Pfam" id="PF01490"/>
    </source>
</evidence>
<feature type="transmembrane region" description="Helical" evidence="5">
    <location>
        <begin position="730"/>
        <end position="748"/>
    </location>
</feature>
<feature type="transmembrane region" description="Helical" evidence="5">
    <location>
        <begin position="755"/>
        <end position="779"/>
    </location>
</feature>
<feature type="transmembrane region" description="Helical" evidence="5">
    <location>
        <begin position="299"/>
        <end position="320"/>
    </location>
</feature>
<keyword evidence="8" id="KW-1185">Reference proteome</keyword>
<sequence length="1012" mass="113254">PCTKCCTCPSYLVVEQDGVASAWSVWRGAAARHQTPTLTTPAANPHRSAHPDARPINKLSKIILNLLLIEKHHRKTALVKSSKMFKVKVTSNLPLFPFQRAAYESVGRLQIRPHNFLEKIDIRTALLPSVPLADDGYNPLDHRKPEAPIKPWMAYFNIIRTLFGPGVLIMPLAISQAGIILGPILGLCYGLLLVHTHIMLLNSLNEIARQLKIPYVSYRYGFRLAVLHGPPLFQCIGKHGPQIIAIFMFMSQLGICTIYVILTSDSLRDLMDWQSNNTALLALLPPYLLLEFCMKTLSIVSYISLTGTMLNLLGLSLVVYQTLSDPAKVYKYAANELMPILIACGAFLCNLSAVGVILTLDKNLENPRLMTSRFGVIRVGMTLATVCSMIIGSLGYWSFGTMEENVLRVLPLDEVTALMILSLYLVSVSFAYPIQCYPAIAVIIEVIKYHDPMAVPDNKMLKRLEIFGRPLFVLLTFMICYFVPFQAPFVAFTGNLCTTMMSVIFPALMDTCLKYPDRYGYKNFYLIKNLLLIALGLFCWTVGAYLCGYIIHSSLAAFEQVSRMTVRPYQTDRTIDIRRTRLPSTMPEDDDYDPKEHRSPTHNIKLWMAYFNLLRSMCAAGMLAMPLVISKGGIVVGPILTILTGLLVNYVHHLLLSCLNEIARQLRIPYISYRYGFRLALLHGPPAFHSIGRHGPTIIAVFMVASQLGICTVFVIFTGDCLRDIMDWQSSQPAFMCLIFPYFVLEFFMKDLSIVSYVAMFGNFLNLMGIICVFGHILADRSGEPVSTHTDISSILFCFGSLLFNLSAVGVTLSIDKSLKQAKKMTSKYGVLNVGILIPTLISAIFGIMGYFSFGSMDENILRALPYDDITSMAAIGFYLVAVGFAYPLQCYPAIATIIEVIKYHDDMTTPSDETLRMIETIARPIFVVMSSPFVAFVGNLCTSMLALICPALMDLCIRYPYHYGRNNFHLYKDLFILFLGFTTMIFGVIFCVHLIRIRVLASSSPNNYGFL</sequence>
<evidence type="ECO:0000256" key="3">
    <source>
        <dbReference type="ARBA" id="ARBA00022989"/>
    </source>
</evidence>
<dbReference type="AlphaFoldDB" id="A0A835LCJ1"/>
<feature type="domain" description="Amino acid transporter transmembrane" evidence="6">
    <location>
        <begin position="602"/>
        <end position="992"/>
    </location>
</feature>
<feature type="transmembrane region" description="Helical" evidence="5">
    <location>
        <begin position="530"/>
        <end position="551"/>
    </location>
</feature>
<gene>
    <name evidence="7" type="ORF">HW555_000260</name>
</gene>
<feature type="transmembrane region" description="Helical" evidence="5">
    <location>
        <begin position="607"/>
        <end position="628"/>
    </location>
</feature>
<evidence type="ECO:0000256" key="2">
    <source>
        <dbReference type="ARBA" id="ARBA00022692"/>
    </source>
</evidence>
<evidence type="ECO:0000256" key="5">
    <source>
        <dbReference type="SAM" id="Phobius"/>
    </source>
</evidence>
<accession>A0A835LCJ1</accession>
<dbReference type="GO" id="GO:0016020">
    <property type="term" value="C:membrane"/>
    <property type="evidence" value="ECO:0007669"/>
    <property type="project" value="UniProtKB-SubCell"/>
</dbReference>
<comment type="caution">
    <text evidence="7">The sequence shown here is derived from an EMBL/GenBank/DDBJ whole genome shotgun (WGS) entry which is preliminary data.</text>
</comment>
<feature type="transmembrane region" description="Helical" evidence="5">
    <location>
        <begin position="243"/>
        <end position="262"/>
    </location>
</feature>
<feature type="transmembrane region" description="Helical" evidence="5">
    <location>
        <begin position="152"/>
        <end position="174"/>
    </location>
</feature>
<feature type="non-terminal residue" evidence="7">
    <location>
        <position position="1012"/>
    </location>
</feature>
<comment type="subcellular location">
    <subcellularLocation>
        <location evidence="1">Membrane</location>
        <topology evidence="1">Multi-pass membrane protein</topology>
    </subcellularLocation>
</comment>
<feature type="transmembrane region" description="Helical" evidence="5">
    <location>
        <begin position="381"/>
        <end position="399"/>
    </location>
</feature>
<feature type="transmembrane region" description="Helical" evidence="5">
    <location>
        <begin position="791"/>
        <end position="813"/>
    </location>
</feature>
<reference evidence="7" key="1">
    <citation type="submission" date="2020-08" db="EMBL/GenBank/DDBJ databases">
        <title>Spodoptera exigua strain:BAW_Kor-Di-RS1 Genome sequencing and assembly.</title>
        <authorList>
            <person name="Kim J."/>
            <person name="Nam H.Y."/>
            <person name="Kwon M."/>
            <person name="Choi J.H."/>
            <person name="Cho S.R."/>
            <person name="Kim G.-H."/>
        </authorList>
    </citation>
    <scope>NUCLEOTIDE SEQUENCE</scope>
    <source>
        <strain evidence="7">BAW_Kor-Di-RS1</strain>
        <tissue evidence="7">Whole-body</tissue>
    </source>
</reference>
<dbReference type="PANTHER" id="PTHR22950">
    <property type="entry name" value="AMINO ACID TRANSPORTER"/>
    <property type="match status" value="1"/>
</dbReference>
<feature type="transmembrane region" description="Helical" evidence="5">
    <location>
        <begin position="340"/>
        <end position="360"/>
    </location>
</feature>
<dbReference type="Proteomes" id="UP000648187">
    <property type="component" value="Unassembled WGS sequence"/>
</dbReference>
<keyword evidence="2 5" id="KW-0812">Transmembrane</keyword>
<dbReference type="InterPro" id="IPR013057">
    <property type="entry name" value="AA_transpt_TM"/>
</dbReference>
<feature type="transmembrane region" description="Helical" evidence="5">
    <location>
        <begin position="698"/>
        <end position="718"/>
    </location>
</feature>
<dbReference type="Pfam" id="PF01490">
    <property type="entry name" value="Aa_trans"/>
    <property type="match status" value="2"/>
</dbReference>
<keyword evidence="3 5" id="KW-1133">Transmembrane helix</keyword>
<feature type="transmembrane region" description="Helical" evidence="5">
    <location>
        <begin position="419"/>
        <end position="446"/>
    </location>
</feature>
<feature type="transmembrane region" description="Helical" evidence="5">
    <location>
        <begin position="180"/>
        <end position="201"/>
    </location>
</feature>